<keyword evidence="3 8" id="KW-0378">Hydrolase</keyword>
<evidence type="ECO:0000259" key="6">
    <source>
        <dbReference type="Pfam" id="PF00326"/>
    </source>
</evidence>
<dbReference type="Gene3D" id="2.130.10.120">
    <property type="entry name" value="Prolyl oligopeptidase, N-terminal domain"/>
    <property type="match status" value="1"/>
</dbReference>
<dbReference type="SUPFAM" id="SSF53474">
    <property type="entry name" value="alpha/beta-Hydrolases"/>
    <property type="match status" value="1"/>
</dbReference>
<comment type="caution">
    <text evidence="8">The sequence shown here is derived from an EMBL/GenBank/DDBJ whole genome shotgun (WGS) entry which is preliminary data.</text>
</comment>
<dbReference type="EC" id="3.4.21.83" evidence="8"/>
<keyword evidence="9" id="KW-1185">Reference proteome</keyword>
<evidence type="ECO:0000256" key="2">
    <source>
        <dbReference type="ARBA" id="ARBA00022670"/>
    </source>
</evidence>
<evidence type="ECO:0000259" key="7">
    <source>
        <dbReference type="Pfam" id="PF02897"/>
    </source>
</evidence>
<evidence type="ECO:0000256" key="5">
    <source>
        <dbReference type="SAM" id="SignalP"/>
    </source>
</evidence>
<dbReference type="Pfam" id="PF02897">
    <property type="entry name" value="Peptidase_S9_N"/>
    <property type="match status" value="1"/>
</dbReference>
<reference evidence="8 9" key="1">
    <citation type="submission" date="2020-08" db="EMBL/GenBank/DDBJ databases">
        <title>Genomic Encyclopedia of Type Strains, Phase III (KMG-III): the genomes of soil and plant-associated and newly described type strains.</title>
        <authorList>
            <person name="Whitman W."/>
        </authorList>
    </citation>
    <scope>NUCLEOTIDE SEQUENCE [LARGE SCALE GENOMIC DNA]</scope>
    <source>
        <strain evidence="8 9">CECT 8571</strain>
    </source>
</reference>
<keyword evidence="5" id="KW-0732">Signal</keyword>
<dbReference type="PANTHER" id="PTHR11757">
    <property type="entry name" value="PROTEASE FAMILY S9A OLIGOPEPTIDASE"/>
    <property type="match status" value="1"/>
</dbReference>
<evidence type="ECO:0000313" key="9">
    <source>
        <dbReference type="Proteomes" id="UP000559987"/>
    </source>
</evidence>
<dbReference type="InterPro" id="IPR023302">
    <property type="entry name" value="Pept_S9A_N"/>
</dbReference>
<dbReference type="Proteomes" id="UP000559987">
    <property type="component" value="Unassembled WGS sequence"/>
</dbReference>
<keyword evidence="2" id="KW-0645">Protease</keyword>
<feature type="domain" description="Peptidase S9A N-terminal" evidence="7">
    <location>
        <begin position="33"/>
        <end position="433"/>
    </location>
</feature>
<proteinExistence type="inferred from homology"/>
<dbReference type="AlphaFoldDB" id="A0A839UP57"/>
<feature type="signal peptide" evidence="5">
    <location>
        <begin position="1"/>
        <end position="28"/>
    </location>
</feature>
<dbReference type="EMBL" id="JACHXZ010000001">
    <property type="protein sequence ID" value="MBB3167536.1"/>
    <property type="molecule type" value="Genomic_DNA"/>
</dbReference>
<comment type="similarity">
    <text evidence="1">Belongs to the peptidase S9A family.</text>
</comment>
<keyword evidence="4" id="KW-0720">Serine protease</keyword>
<dbReference type="SUPFAM" id="SSF50993">
    <property type="entry name" value="Peptidase/esterase 'gauge' domain"/>
    <property type="match status" value="1"/>
</dbReference>
<dbReference type="Gene3D" id="3.40.50.1820">
    <property type="entry name" value="alpha/beta hydrolase"/>
    <property type="match status" value="1"/>
</dbReference>
<gene>
    <name evidence="8" type="ORF">FHS30_000712</name>
</gene>
<dbReference type="Pfam" id="PF00326">
    <property type="entry name" value="Peptidase_S9"/>
    <property type="match status" value="1"/>
</dbReference>
<dbReference type="InterPro" id="IPR002470">
    <property type="entry name" value="Peptidase_S9A"/>
</dbReference>
<dbReference type="InterPro" id="IPR029058">
    <property type="entry name" value="AB_hydrolase_fold"/>
</dbReference>
<feature type="domain" description="Peptidase S9 prolyl oligopeptidase catalytic" evidence="6">
    <location>
        <begin position="497"/>
        <end position="708"/>
    </location>
</feature>
<organism evidence="8 9">
    <name type="scientific">Simiduia aestuariiviva</name>
    <dbReference type="NCBI Taxonomy" id="1510459"/>
    <lineage>
        <taxon>Bacteria</taxon>
        <taxon>Pseudomonadati</taxon>
        <taxon>Pseudomonadota</taxon>
        <taxon>Gammaproteobacteria</taxon>
        <taxon>Cellvibrionales</taxon>
        <taxon>Cellvibrionaceae</taxon>
        <taxon>Simiduia</taxon>
    </lineage>
</organism>
<dbReference type="GO" id="GO:0004252">
    <property type="term" value="F:serine-type endopeptidase activity"/>
    <property type="evidence" value="ECO:0007669"/>
    <property type="project" value="UniProtKB-EC"/>
</dbReference>
<dbReference type="InterPro" id="IPR001375">
    <property type="entry name" value="Peptidase_S9_cat"/>
</dbReference>
<evidence type="ECO:0000256" key="3">
    <source>
        <dbReference type="ARBA" id="ARBA00022801"/>
    </source>
</evidence>
<dbReference type="RefSeq" id="WP_183908342.1">
    <property type="nucleotide sequence ID" value="NZ_JACHXZ010000001.1"/>
</dbReference>
<evidence type="ECO:0000256" key="1">
    <source>
        <dbReference type="ARBA" id="ARBA00005228"/>
    </source>
</evidence>
<dbReference type="PANTHER" id="PTHR11757:SF19">
    <property type="entry name" value="PROLYL ENDOPEPTIDASE-LIKE"/>
    <property type="match status" value="1"/>
</dbReference>
<evidence type="ECO:0000256" key="4">
    <source>
        <dbReference type="ARBA" id="ARBA00022825"/>
    </source>
</evidence>
<protein>
    <submittedName>
        <fullName evidence="8">Oligopeptidase B</fullName>
        <ecNumber evidence="8">3.4.21.83</ecNumber>
    </submittedName>
</protein>
<evidence type="ECO:0000313" key="8">
    <source>
        <dbReference type="EMBL" id="MBB3167536.1"/>
    </source>
</evidence>
<feature type="chain" id="PRO_5032691364" evidence="5">
    <location>
        <begin position="29"/>
        <end position="711"/>
    </location>
</feature>
<dbReference type="GO" id="GO:0006508">
    <property type="term" value="P:proteolysis"/>
    <property type="evidence" value="ECO:0007669"/>
    <property type="project" value="UniProtKB-KW"/>
</dbReference>
<sequence>MKQWQLIRRGLPLCGLALTALCFQSCSQQPTAPVAQQQPKTVTAPHGAERMDEYYWLRDDSRADPQMLAYLHAENAYADQLLASSAPLRDQLYEEFVGRIKQDDASVPYLKHGYWYYSRYETGKDYPIVARRKGSMEAPEEILLDQNAMAAGRDYFKVGNWEVSPDNQWLAWAEDTNGRRQYTLRAKRIATGELLPDVVTGAAANMLWGDDNRSLWYVENDPITLLSKRVKVHKMGTPTGDDTLVYHEPDDSFYMGIGRTRSEKYICIGVQSTVSSEQRCTLASDPGEFHVIAARQRDHLYEADHLNGRWVIKTDWQAPNSRVMVMNEGQWNQPERWTEMIPHSDTVLIMSVTLFDDFIAVGERSEGLRRIRIMRPQQANEWVSSDEPAYTMGVDVNPEASSKWLRYSYTSLTTPERIYEVNIDTGERRLLKEEPVLGDFSAENYVTERLWVDARDGTKIPVSIAYRKGFKKDGSAPLLQYAYGSYGSSSDPRFGITRPSLMDRGVVFAIAHIRGGQEMGRSWYDDGKLFNKMNSFTDFIDVTRELVAQGFAAPDRVAAMGGSAGGLLMGGVANMAPADYRVMLSLVPFVDVVTTMLDPSIPLTTNEYDEWGNPEQTAFYDYMLQYSPYDQLEAKQYPAMFVGTGLWDSQVQYWEPAKYVARLRRLKTDDNPLVFRVNMEAGHGGKSGRFQRYKESAEYFAFMLQQLGVAP</sequence>
<dbReference type="InterPro" id="IPR051543">
    <property type="entry name" value="Serine_Peptidase_S9A"/>
</dbReference>
<name>A0A839UP57_9GAMM</name>
<dbReference type="PRINTS" id="PR00862">
    <property type="entry name" value="PROLIGOPTASE"/>
</dbReference>
<accession>A0A839UP57</accession>